<dbReference type="SUPFAM" id="SSF55811">
    <property type="entry name" value="Nudix"/>
    <property type="match status" value="1"/>
</dbReference>
<evidence type="ECO:0000259" key="1">
    <source>
        <dbReference type="PROSITE" id="PS51462"/>
    </source>
</evidence>
<proteinExistence type="predicted"/>
<dbReference type="GeneID" id="40527069"/>
<dbReference type="InterPro" id="IPR015797">
    <property type="entry name" value="NUDIX_hydrolase-like_dom_sf"/>
</dbReference>
<accession>A0A2K9VSH3</accession>
<feature type="domain" description="Nudix hydrolase" evidence="1">
    <location>
        <begin position="1"/>
        <end position="178"/>
    </location>
</feature>
<reference evidence="2" key="1">
    <citation type="journal article" date="2017" name="Virus Genes">
        <title>The complete genome sequence of a third distinct baculovirus isolated from the true armyworm, Mythimna unipuncta, contains two copies of the lef-7 gene.</title>
        <authorList>
            <person name="Harrison R.L."/>
            <person name="Mowery J.D."/>
            <person name="Rowley D.L."/>
            <person name="Bauchan G.R."/>
            <person name="Theilmann D.A."/>
            <person name="Rohrmann G.F."/>
            <person name="Erlandson M.A."/>
        </authorList>
    </citation>
    <scope>NUCLEOTIDE SEQUENCE [LARGE SCALE GENOMIC DNA]</scope>
    <source>
        <strain evidence="2">#7</strain>
    </source>
</reference>
<organism evidence="2 3">
    <name type="scientific">Mythimna unipuncta nucleopolyhedrovirus</name>
    <dbReference type="NCBI Taxonomy" id="447897"/>
    <lineage>
        <taxon>Viruses</taxon>
        <taxon>Viruses incertae sedis</taxon>
        <taxon>Naldaviricetes</taxon>
        <taxon>Lefavirales</taxon>
        <taxon>Baculoviridae</taxon>
        <taxon>Alphabaculovirus</taxon>
    </lineage>
</organism>
<keyword evidence="3" id="KW-1185">Reference proteome</keyword>
<dbReference type="KEGG" id="vg:40527069"/>
<evidence type="ECO:0000313" key="2">
    <source>
        <dbReference type="EMBL" id="AUV65394.1"/>
    </source>
</evidence>
<evidence type="ECO:0000313" key="3">
    <source>
        <dbReference type="Proteomes" id="UP000297194"/>
    </source>
</evidence>
<dbReference type="RefSeq" id="YP_009666789.1">
    <property type="nucleotide sequence ID" value="NC_043530.1"/>
</dbReference>
<sequence>MRCAGLFMIMEPDKAVLLCARRSYDSSEHYHDADQLRRVNFLEKISIPRGKRDGRDIFDYETAVREFIEETGTFFERAWVYRVPFVLQWNDAGTTYKYAIYVGVVQGVLRNVSREPNTYCVKLCSDRPNDYKINLESRRHNNEIPRYLYILTLQDYFQYMNEKQLVTYDSSNYREFFEFVKNAKSKFDERDLRKFFLLSLKLDSFDFKWMSSSRIVNSSAISSRSSVGNSGRPVVLTTNRELKKIINVV</sequence>
<name>A0A2K9VSH3_9ABAC</name>
<dbReference type="Proteomes" id="UP000297194">
    <property type="component" value="Segment"/>
</dbReference>
<dbReference type="InterPro" id="IPR000086">
    <property type="entry name" value="NUDIX_hydrolase_dom"/>
</dbReference>
<dbReference type="EMBL" id="MF375894">
    <property type="protein sequence ID" value="AUV65394.1"/>
    <property type="molecule type" value="Genomic_DNA"/>
</dbReference>
<protein>
    <submittedName>
        <fullName evidence="2">ADPRase</fullName>
    </submittedName>
</protein>
<dbReference type="PROSITE" id="PS51462">
    <property type="entry name" value="NUDIX"/>
    <property type="match status" value="1"/>
</dbReference>